<comment type="caution">
    <text evidence="1">The sequence shown here is derived from an EMBL/GenBank/DDBJ whole genome shotgun (WGS) entry which is preliminary data.</text>
</comment>
<name>A0ABS5DYQ7_9BURK</name>
<accession>A0ABS5DYQ7</accession>
<gene>
    <name evidence="1" type="ORF">KAK11_12815</name>
</gene>
<dbReference type="EMBL" id="JAGQDG010000004">
    <property type="protein sequence ID" value="MBQ0936214.1"/>
    <property type="molecule type" value="Genomic_DNA"/>
</dbReference>
<dbReference type="RefSeq" id="WP_210809519.1">
    <property type="nucleotide sequence ID" value="NZ_JAGQDG010000004.1"/>
</dbReference>
<proteinExistence type="predicted"/>
<reference evidence="1 2" key="1">
    <citation type="submission" date="2021-04" db="EMBL/GenBank/DDBJ databases">
        <title>The genome sequence of type strain Ideonella paludis KCTC 32238.</title>
        <authorList>
            <person name="Liu Y."/>
        </authorList>
    </citation>
    <scope>NUCLEOTIDE SEQUENCE [LARGE SCALE GENOMIC DNA]</scope>
    <source>
        <strain evidence="1 2">KCTC 32238</strain>
    </source>
</reference>
<evidence type="ECO:0000313" key="1">
    <source>
        <dbReference type="EMBL" id="MBQ0936214.1"/>
    </source>
</evidence>
<organism evidence="1 2">
    <name type="scientific">Ideonella paludis</name>
    <dbReference type="NCBI Taxonomy" id="1233411"/>
    <lineage>
        <taxon>Bacteria</taxon>
        <taxon>Pseudomonadati</taxon>
        <taxon>Pseudomonadota</taxon>
        <taxon>Betaproteobacteria</taxon>
        <taxon>Burkholderiales</taxon>
        <taxon>Sphaerotilaceae</taxon>
        <taxon>Ideonella</taxon>
    </lineage>
</organism>
<evidence type="ECO:0008006" key="3">
    <source>
        <dbReference type="Google" id="ProtNLM"/>
    </source>
</evidence>
<dbReference type="Proteomes" id="UP000672097">
    <property type="component" value="Unassembled WGS sequence"/>
</dbReference>
<keyword evidence="2" id="KW-1185">Reference proteome</keyword>
<evidence type="ECO:0000313" key="2">
    <source>
        <dbReference type="Proteomes" id="UP000672097"/>
    </source>
</evidence>
<protein>
    <recommendedName>
        <fullName evidence="3">Flagellar protein FlgN</fullName>
    </recommendedName>
</protein>
<sequence>MPQPSVDPSVQHDADQLEASLGHVEAHLGALGDALKLQDAVATEAAASNLHRALGHAMECFARAARRGAVPPALRRRLAVTGGQVAAQREAVARATSALDRAIDILIPDMAAARQGPMYSAQGLSMRANSGGLAQA</sequence>